<comment type="similarity">
    <text evidence="1">Belongs to the peptidase C1 family.</text>
</comment>
<dbReference type="InterPro" id="IPR001212">
    <property type="entry name" value="Somatomedin_B_dom"/>
</dbReference>
<dbReference type="EMBL" id="AGBW02009482">
    <property type="protein sequence ID" value="OWR50713.1"/>
    <property type="molecule type" value="Genomic_DNA"/>
</dbReference>
<dbReference type="PROSITE" id="PS00524">
    <property type="entry name" value="SMB_1"/>
    <property type="match status" value="1"/>
</dbReference>
<dbReference type="InterPro" id="IPR000668">
    <property type="entry name" value="Peptidase_C1A_C"/>
</dbReference>
<proteinExistence type="inferred from homology"/>
<keyword evidence="2" id="KW-1015">Disulfide bond</keyword>
<evidence type="ECO:0000256" key="3">
    <source>
        <dbReference type="SAM" id="SignalP"/>
    </source>
</evidence>
<dbReference type="SMART" id="SM00645">
    <property type="entry name" value="Pept_C1"/>
    <property type="match status" value="1"/>
</dbReference>
<dbReference type="KEGG" id="dpl:KGM_209867"/>
<dbReference type="PANTHER" id="PTHR12411">
    <property type="entry name" value="CYSTEINE PROTEASE FAMILY C1-RELATED"/>
    <property type="match status" value="1"/>
</dbReference>
<dbReference type="InterPro" id="IPR025661">
    <property type="entry name" value="Pept_asp_AS"/>
</dbReference>
<comment type="caution">
    <text evidence="5">The sequence shown here is derived from an EMBL/GenBank/DDBJ whole genome shotgun (WGS) entry which is preliminary data.</text>
</comment>
<organism evidence="5 6">
    <name type="scientific">Danaus plexippus plexippus</name>
    <dbReference type="NCBI Taxonomy" id="278856"/>
    <lineage>
        <taxon>Eukaryota</taxon>
        <taxon>Metazoa</taxon>
        <taxon>Ecdysozoa</taxon>
        <taxon>Arthropoda</taxon>
        <taxon>Hexapoda</taxon>
        <taxon>Insecta</taxon>
        <taxon>Pterygota</taxon>
        <taxon>Neoptera</taxon>
        <taxon>Endopterygota</taxon>
        <taxon>Lepidoptera</taxon>
        <taxon>Glossata</taxon>
        <taxon>Ditrysia</taxon>
        <taxon>Papilionoidea</taxon>
        <taxon>Nymphalidae</taxon>
        <taxon>Danainae</taxon>
        <taxon>Danaini</taxon>
        <taxon>Danaina</taxon>
        <taxon>Danaus</taxon>
        <taxon>Danaus</taxon>
    </lineage>
</organism>
<feature type="chain" id="PRO_5018591902" evidence="3">
    <location>
        <begin position="20"/>
        <end position="436"/>
    </location>
</feature>
<keyword evidence="6" id="KW-1185">Reference proteome</keyword>
<dbReference type="InParanoid" id="A0A212FAG9"/>
<dbReference type="PROSITE" id="PS00640">
    <property type="entry name" value="THIOL_PROTEASE_ASN"/>
    <property type="match status" value="1"/>
</dbReference>
<feature type="signal peptide" evidence="3">
    <location>
        <begin position="1"/>
        <end position="19"/>
    </location>
</feature>
<dbReference type="InterPro" id="IPR038765">
    <property type="entry name" value="Papain-like_cys_pep_sf"/>
</dbReference>
<keyword evidence="3" id="KW-0732">Signal</keyword>
<gene>
    <name evidence="5" type="ORF">KGM_209867</name>
</gene>
<evidence type="ECO:0000313" key="5">
    <source>
        <dbReference type="EMBL" id="OWR50713.1"/>
    </source>
</evidence>
<dbReference type="PROSITE" id="PS00639">
    <property type="entry name" value="THIOL_PROTEASE_HIS"/>
    <property type="match status" value="1"/>
</dbReference>
<dbReference type="SUPFAM" id="SSF54001">
    <property type="entry name" value="Cysteine proteinases"/>
    <property type="match status" value="1"/>
</dbReference>
<dbReference type="Proteomes" id="UP000007151">
    <property type="component" value="Unassembled WGS sequence"/>
</dbReference>
<feature type="domain" description="SMB" evidence="4">
    <location>
        <begin position="34"/>
        <end position="80"/>
    </location>
</feature>
<dbReference type="Gene3D" id="3.90.70.10">
    <property type="entry name" value="Cysteine proteinases"/>
    <property type="match status" value="1"/>
</dbReference>
<dbReference type="GO" id="GO:0008234">
    <property type="term" value="F:cysteine-type peptidase activity"/>
    <property type="evidence" value="ECO:0007669"/>
    <property type="project" value="InterPro"/>
</dbReference>
<accession>A0A212FAG9</accession>
<evidence type="ECO:0000259" key="4">
    <source>
        <dbReference type="PROSITE" id="PS50958"/>
    </source>
</evidence>
<evidence type="ECO:0000256" key="2">
    <source>
        <dbReference type="ARBA" id="ARBA00023157"/>
    </source>
</evidence>
<dbReference type="GO" id="GO:0006508">
    <property type="term" value="P:proteolysis"/>
    <property type="evidence" value="ECO:0007669"/>
    <property type="project" value="InterPro"/>
</dbReference>
<dbReference type="InterPro" id="IPR025660">
    <property type="entry name" value="Pept_his_AS"/>
</dbReference>
<dbReference type="Pfam" id="PF00112">
    <property type="entry name" value="Peptidase_C1"/>
    <property type="match status" value="1"/>
</dbReference>
<dbReference type="InterPro" id="IPR013128">
    <property type="entry name" value="Peptidase_C1A"/>
</dbReference>
<evidence type="ECO:0000313" key="6">
    <source>
        <dbReference type="Proteomes" id="UP000007151"/>
    </source>
</evidence>
<protein>
    <submittedName>
        <fullName evidence="5">Tubulointerstitial nephritis antigen</fullName>
    </submittedName>
</protein>
<evidence type="ECO:0000256" key="1">
    <source>
        <dbReference type="ARBA" id="ARBA00008455"/>
    </source>
</evidence>
<dbReference type="eggNOG" id="KOG1544">
    <property type="taxonomic scope" value="Eukaryota"/>
</dbReference>
<sequence>MMNVLYSLLFCGLVSVTTAYWRPGLPPGPYCGINNQCCTDRKDDCSHRIRDTLCYCDQFCNRTHDDCCPDYEEVCLGKPSNILEPCKHNGKLYFKGDKRMDNCNTCECVQDPYTNQPQWSCERDACIISDDVIYGVNRGNSWRAYNYTQFYGKKLRDGIIYKLGTMPLSHETRRMGPIRYDKDIPYPRDFDARRRWPNFISPVLDQGWCGSDWAVTIATVASDRFAIQSNGAERMVLSPQVLLSCNIRRQQGCRGGHIDVAWNFARGHGLVDEECFPYKAATTSCPFRPKANLIGIKNIQSVCIEDGCRPPVRQRTSRYKVGPPGKLATENDIMYDIMESGPVHAVMTVHQDFFHYHDGIYRRSPYGDNTLQGLHSVRIVGWGEDRGDKYWVVANSWGCDWGENGYFRIARGSNESGIESFVVTVLSDVTEAYQKK</sequence>
<reference evidence="5 6" key="1">
    <citation type="journal article" date="2011" name="Cell">
        <title>The monarch butterfly genome yields insights into long-distance migration.</title>
        <authorList>
            <person name="Zhan S."/>
            <person name="Merlin C."/>
            <person name="Boore J.L."/>
            <person name="Reppert S.M."/>
        </authorList>
    </citation>
    <scope>NUCLEOTIDE SEQUENCE [LARGE SCALE GENOMIC DNA]</scope>
    <source>
        <strain evidence="5">F-2</strain>
    </source>
</reference>
<name>A0A212FAG9_DANPL</name>
<dbReference type="PROSITE" id="PS50958">
    <property type="entry name" value="SMB_2"/>
    <property type="match status" value="1"/>
</dbReference>
<dbReference type="CDD" id="cd02620">
    <property type="entry name" value="Peptidase_C1A_CathepsinB"/>
    <property type="match status" value="1"/>
</dbReference>
<dbReference type="FunCoup" id="A0A212FAG9">
    <property type="interactions" value="4"/>
</dbReference>
<dbReference type="AlphaFoldDB" id="A0A212FAG9"/>